<gene>
    <name evidence="3" type="ORF">A2735_03395</name>
</gene>
<dbReference type="EMBL" id="MGJA01000010">
    <property type="protein sequence ID" value="OGM97624.1"/>
    <property type="molecule type" value="Genomic_DNA"/>
</dbReference>
<evidence type="ECO:0000256" key="1">
    <source>
        <dbReference type="SAM" id="MobiDB-lite"/>
    </source>
</evidence>
<dbReference type="AlphaFoldDB" id="A0A1F8E9P9"/>
<dbReference type="STRING" id="1802660.A2735_03395"/>
<feature type="chain" id="PRO_5009535277" description="Lipoprotein" evidence="2">
    <location>
        <begin position="22"/>
        <end position="161"/>
    </location>
</feature>
<accession>A0A1F8E9P9</accession>
<protein>
    <recommendedName>
        <fullName evidence="5">Lipoprotein</fullName>
    </recommendedName>
</protein>
<feature type="signal peptide" evidence="2">
    <location>
        <begin position="1"/>
        <end position="21"/>
    </location>
</feature>
<name>A0A1F8E9P9_9BACT</name>
<proteinExistence type="predicted"/>
<evidence type="ECO:0008006" key="5">
    <source>
        <dbReference type="Google" id="ProtNLM"/>
    </source>
</evidence>
<feature type="region of interest" description="Disordered" evidence="1">
    <location>
        <begin position="21"/>
        <end position="46"/>
    </location>
</feature>
<sequence>MRKNLFLLCVAVILATATVTSCSKGGNPNQPSPPGSGGGTGQTPPSPTVSMVELVFAPSSGETYSYGFNIPVTVRYEVAGGMVGDVIVAACVSIDGTPILESCKSQPVQTGSARLFIGIPSTYEGKIRETNWVVIRLVRGGFPTTGEVLAEKVEARHYRYE</sequence>
<comment type="caution">
    <text evidence="3">The sequence shown here is derived from an EMBL/GenBank/DDBJ whole genome shotgun (WGS) entry which is preliminary data.</text>
</comment>
<dbReference type="Proteomes" id="UP000178520">
    <property type="component" value="Unassembled WGS sequence"/>
</dbReference>
<reference evidence="3 4" key="1">
    <citation type="journal article" date="2016" name="Nat. Commun.">
        <title>Thousands of microbial genomes shed light on interconnected biogeochemical processes in an aquifer system.</title>
        <authorList>
            <person name="Anantharaman K."/>
            <person name="Brown C.T."/>
            <person name="Hug L.A."/>
            <person name="Sharon I."/>
            <person name="Castelle C.J."/>
            <person name="Probst A.J."/>
            <person name="Thomas B.C."/>
            <person name="Singh A."/>
            <person name="Wilkins M.J."/>
            <person name="Karaoz U."/>
            <person name="Brodie E.L."/>
            <person name="Williams K.H."/>
            <person name="Hubbard S.S."/>
            <person name="Banfield J.F."/>
        </authorList>
    </citation>
    <scope>NUCLEOTIDE SEQUENCE [LARGE SCALE GENOMIC DNA]</scope>
</reference>
<evidence type="ECO:0000313" key="4">
    <source>
        <dbReference type="Proteomes" id="UP000178520"/>
    </source>
</evidence>
<evidence type="ECO:0000256" key="2">
    <source>
        <dbReference type="SAM" id="SignalP"/>
    </source>
</evidence>
<evidence type="ECO:0000313" key="3">
    <source>
        <dbReference type="EMBL" id="OGM97624.1"/>
    </source>
</evidence>
<dbReference type="PROSITE" id="PS51257">
    <property type="entry name" value="PROKAR_LIPOPROTEIN"/>
    <property type="match status" value="1"/>
</dbReference>
<keyword evidence="2" id="KW-0732">Signal</keyword>
<organism evidence="3 4">
    <name type="scientific">Candidatus Yanofskybacteria bacterium RIFCSPHIGHO2_01_FULL_41_21</name>
    <dbReference type="NCBI Taxonomy" id="1802660"/>
    <lineage>
        <taxon>Bacteria</taxon>
        <taxon>Candidatus Yanofskyibacteriota</taxon>
    </lineage>
</organism>